<dbReference type="SUPFAM" id="SSF51735">
    <property type="entry name" value="NAD(P)-binding Rossmann-fold domains"/>
    <property type="match status" value="1"/>
</dbReference>
<evidence type="ECO:0000313" key="4">
    <source>
        <dbReference type="Proteomes" id="UP000475214"/>
    </source>
</evidence>
<dbReference type="RefSeq" id="WP_163734646.1">
    <property type="nucleotide sequence ID" value="NZ_JAAGOA010000004.1"/>
</dbReference>
<dbReference type="InterPro" id="IPR052515">
    <property type="entry name" value="Gfo/Idh/MocA_Oxidoreductase"/>
</dbReference>
<dbReference type="EMBL" id="JAAGOA010000004">
    <property type="protein sequence ID" value="NED99878.1"/>
    <property type="molecule type" value="Genomic_DNA"/>
</dbReference>
<proteinExistence type="predicted"/>
<dbReference type="Gene3D" id="3.30.360.10">
    <property type="entry name" value="Dihydrodipicolinate Reductase, domain 2"/>
    <property type="match status" value="1"/>
</dbReference>
<comment type="caution">
    <text evidence="3">The sequence shown here is derived from an EMBL/GenBank/DDBJ whole genome shotgun (WGS) entry which is preliminary data.</text>
</comment>
<protein>
    <submittedName>
        <fullName evidence="3">Gfo/Idh/MocA family oxidoreductase</fullName>
    </submittedName>
</protein>
<dbReference type="AlphaFoldDB" id="A0A6L9S492"/>
<feature type="domain" description="Gfo/Idh/MocA-like oxidoreductase N-terminal" evidence="1">
    <location>
        <begin position="1"/>
        <end position="117"/>
    </location>
</feature>
<organism evidence="3 4">
    <name type="scientific">Phytoactinopolyspora halotolerans</name>
    <dbReference type="NCBI Taxonomy" id="1981512"/>
    <lineage>
        <taxon>Bacteria</taxon>
        <taxon>Bacillati</taxon>
        <taxon>Actinomycetota</taxon>
        <taxon>Actinomycetes</taxon>
        <taxon>Jiangellales</taxon>
        <taxon>Jiangellaceae</taxon>
        <taxon>Phytoactinopolyspora</taxon>
    </lineage>
</organism>
<dbReference type="GO" id="GO:0000166">
    <property type="term" value="F:nucleotide binding"/>
    <property type="evidence" value="ECO:0007669"/>
    <property type="project" value="InterPro"/>
</dbReference>
<dbReference type="Pfam" id="PF22725">
    <property type="entry name" value="GFO_IDH_MocA_C3"/>
    <property type="match status" value="1"/>
</dbReference>
<evidence type="ECO:0000259" key="2">
    <source>
        <dbReference type="Pfam" id="PF22725"/>
    </source>
</evidence>
<keyword evidence="4" id="KW-1185">Reference proteome</keyword>
<reference evidence="3 4" key="1">
    <citation type="submission" date="2020-02" db="EMBL/GenBank/DDBJ databases">
        <authorList>
            <person name="Li X.-J."/>
            <person name="Han X.-M."/>
        </authorList>
    </citation>
    <scope>NUCLEOTIDE SEQUENCE [LARGE SCALE GENOMIC DNA]</scope>
    <source>
        <strain evidence="3 4">CCTCC AB 2017055</strain>
    </source>
</reference>
<dbReference type="InterPro" id="IPR000683">
    <property type="entry name" value="Gfo/Idh/MocA-like_OxRdtase_N"/>
</dbReference>
<accession>A0A6L9S492</accession>
<evidence type="ECO:0000313" key="3">
    <source>
        <dbReference type="EMBL" id="NED99878.1"/>
    </source>
</evidence>
<dbReference type="PANTHER" id="PTHR43249:SF1">
    <property type="entry name" value="D-GLUCOSIDE 3-DEHYDROGENASE"/>
    <property type="match status" value="1"/>
</dbReference>
<dbReference type="PANTHER" id="PTHR43249">
    <property type="entry name" value="UDP-N-ACETYL-2-AMINO-2-DEOXY-D-GLUCURONATE OXIDASE"/>
    <property type="match status" value="1"/>
</dbReference>
<feature type="domain" description="GFO/IDH/MocA-like oxidoreductase" evidence="2">
    <location>
        <begin position="131"/>
        <end position="252"/>
    </location>
</feature>
<dbReference type="Gene3D" id="3.40.50.720">
    <property type="entry name" value="NAD(P)-binding Rossmann-like Domain"/>
    <property type="match status" value="1"/>
</dbReference>
<gene>
    <name evidence="3" type="ORF">G1H10_06825</name>
</gene>
<name>A0A6L9S492_9ACTN</name>
<dbReference type="InterPro" id="IPR036291">
    <property type="entry name" value="NAD(P)-bd_dom_sf"/>
</dbReference>
<dbReference type="InterPro" id="IPR055170">
    <property type="entry name" value="GFO_IDH_MocA-like_dom"/>
</dbReference>
<dbReference type="Proteomes" id="UP000475214">
    <property type="component" value="Unassembled WGS sequence"/>
</dbReference>
<sequence>MRFGIVGCGVISGAHAAAIAALGDSSQLVSVYDVDREKASALAAQQGCAADGTLQELLDRDEIDAVAVCVPSGLHAEIAVAALEAGKHVLVEKPLDITLDAADRIIEAEQRTGRVVTTISQRRFEAAPSFVHRVIHEGALGAVTSGIAECTWWRSDQYYASAGWRGTWSMDGGGALMNQGVHQADMLVWMLGKPVAVTAYADTLAHAGLEVEDTVAAVIRFESGAIGTLTATTSANPGLPLRLSVHGDGGIAVIDGNALGTFTLADRDAAPQSTLVDPGRSGADANAAADGFRGRFMREADDVRQQDRGGDGMNHPAQYADFVEAVQSGRPPAVTSADGRRALELVLGVYESARSGKPVTLG</sequence>
<evidence type="ECO:0000259" key="1">
    <source>
        <dbReference type="Pfam" id="PF01408"/>
    </source>
</evidence>
<dbReference type="Pfam" id="PF01408">
    <property type="entry name" value="GFO_IDH_MocA"/>
    <property type="match status" value="1"/>
</dbReference>
<dbReference type="SUPFAM" id="SSF55347">
    <property type="entry name" value="Glyceraldehyde-3-phosphate dehydrogenase-like, C-terminal domain"/>
    <property type="match status" value="1"/>
</dbReference>